<name>A0ABY3SRK8_9BACL</name>
<evidence type="ECO:0000313" key="1">
    <source>
        <dbReference type="EMBL" id="UJF36584.1"/>
    </source>
</evidence>
<proteinExistence type="predicted"/>
<dbReference type="RefSeq" id="WP_235123134.1">
    <property type="nucleotide sequence ID" value="NZ_CP090979.1"/>
</dbReference>
<organism evidence="1 2">
    <name type="scientific">Paenibacillus hexagrammi</name>
    <dbReference type="NCBI Taxonomy" id="2908839"/>
    <lineage>
        <taxon>Bacteria</taxon>
        <taxon>Bacillati</taxon>
        <taxon>Bacillota</taxon>
        <taxon>Bacilli</taxon>
        <taxon>Bacillales</taxon>
        <taxon>Paenibacillaceae</taxon>
        <taxon>Paenibacillus</taxon>
    </lineage>
</organism>
<dbReference type="Proteomes" id="UP001649230">
    <property type="component" value="Plasmid pYPD9-1"/>
</dbReference>
<keyword evidence="2" id="KW-1185">Reference proteome</keyword>
<gene>
    <name evidence="1" type="ORF">L0M14_30820</name>
</gene>
<evidence type="ECO:0000313" key="2">
    <source>
        <dbReference type="Proteomes" id="UP001649230"/>
    </source>
</evidence>
<evidence type="ECO:0008006" key="3">
    <source>
        <dbReference type="Google" id="ProtNLM"/>
    </source>
</evidence>
<reference evidence="1 2" key="1">
    <citation type="journal article" date="2024" name="Int. J. Syst. Evol. Microbiol.">
        <title>Paenibacillus hexagrammi sp. nov., a novel bacterium isolated from the gut content of Hexagrammos agrammus.</title>
        <authorList>
            <person name="Jung H.K."/>
            <person name="Kim D.G."/>
            <person name="Zin H."/>
            <person name="Park J."/>
            <person name="Jung H."/>
            <person name="Kim Y.O."/>
            <person name="Kong H.J."/>
            <person name="Kim J.W."/>
            <person name="Kim Y.S."/>
        </authorList>
    </citation>
    <scope>NUCLEOTIDE SEQUENCE [LARGE SCALE GENOMIC DNA]</scope>
    <source>
        <strain evidence="1 2">YPD9-1</strain>
    </source>
</reference>
<protein>
    <recommendedName>
        <fullName evidence="3">PD-(D/E)XK endonuclease-like domain-containing protein</fullName>
    </recommendedName>
</protein>
<accession>A0ABY3SRK8</accession>
<sequence>MWDLKAKTLKRKLNQLDRENKKYIPQMVCYRIITDIPFAIIEYESAQKDWGKDEANGDVRRVMIEITDDMVKKVLDKFSYVTACVRTSTVPEMERDQYYCENLCPYSGACHRDNLANLEES</sequence>
<keyword evidence="1" id="KW-0614">Plasmid</keyword>
<geneLocation type="plasmid" evidence="1 2">
    <name>pYPD9-1</name>
</geneLocation>
<dbReference type="EMBL" id="CP090979">
    <property type="protein sequence ID" value="UJF36584.1"/>
    <property type="molecule type" value="Genomic_DNA"/>
</dbReference>